<keyword evidence="1" id="KW-0472">Membrane</keyword>
<evidence type="ECO:0000313" key="2">
    <source>
        <dbReference type="EMBL" id="DAE14913.1"/>
    </source>
</evidence>
<evidence type="ECO:0000256" key="1">
    <source>
        <dbReference type="SAM" id="Phobius"/>
    </source>
</evidence>
<reference evidence="2" key="1">
    <citation type="journal article" date="2021" name="Proc. Natl. Acad. Sci. U.S.A.">
        <title>A Catalog of Tens of Thousands of Viruses from Human Metagenomes Reveals Hidden Associations with Chronic Diseases.</title>
        <authorList>
            <person name="Tisza M.J."/>
            <person name="Buck C.B."/>
        </authorList>
    </citation>
    <scope>NUCLEOTIDE SEQUENCE</scope>
    <source>
        <strain evidence="2">Ct1IL4</strain>
    </source>
</reference>
<feature type="transmembrane region" description="Helical" evidence="1">
    <location>
        <begin position="21"/>
        <end position="40"/>
    </location>
</feature>
<keyword evidence="1" id="KW-0812">Transmembrane</keyword>
<name>A0A8S5Q7U8_9CAUD</name>
<dbReference type="EMBL" id="BK015596">
    <property type="protein sequence ID" value="DAE14913.1"/>
    <property type="molecule type" value="Genomic_DNA"/>
</dbReference>
<proteinExistence type="predicted"/>
<sequence>MHAGEPDSYGPSTYLKGIPRLTVPLVSIANIQIISIWISTSWKII</sequence>
<accession>A0A8S5Q7U8</accession>
<protein>
    <submittedName>
        <fullName evidence="2">Uncharacterized protein</fullName>
    </submittedName>
</protein>
<organism evidence="2">
    <name type="scientific">Myoviridae sp. ct1IL4</name>
    <dbReference type="NCBI Taxonomy" id="2825019"/>
    <lineage>
        <taxon>Viruses</taxon>
        <taxon>Duplodnaviria</taxon>
        <taxon>Heunggongvirae</taxon>
        <taxon>Uroviricota</taxon>
        <taxon>Caudoviricetes</taxon>
    </lineage>
</organism>
<keyword evidence="1" id="KW-1133">Transmembrane helix</keyword>